<organism evidence="3 4">
    <name type="scientific">Tanacetum coccineum</name>
    <dbReference type="NCBI Taxonomy" id="301880"/>
    <lineage>
        <taxon>Eukaryota</taxon>
        <taxon>Viridiplantae</taxon>
        <taxon>Streptophyta</taxon>
        <taxon>Embryophyta</taxon>
        <taxon>Tracheophyta</taxon>
        <taxon>Spermatophyta</taxon>
        <taxon>Magnoliopsida</taxon>
        <taxon>eudicotyledons</taxon>
        <taxon>Gunneridae</taxon>
        <taxon>Pentapetalae</taxon>
        <taxon>asterids</taxon>
        <taxon>campanulids</taxon>
        <taxon>Asterales</taxon>
        <taxon>Asteraceae</taxon>
        <taxon>Asteroideae</taxon>
        <taxon>Anthemideae</taxon>
        <taxon>Anthemidinae</taxon>
        <taxon>Tanacetum</taxon>
    </lineage>
</organism>
<comment type="caution">
    <text evidence="3">The sequence shown here is derived from an EMBL/GenBank/DDBJ whole genome shotgun (WGS) entry which is preliminary data.</text>
</comment>
<keyword evidence="4" id="KW-1185">Reference proteome</keyword>
<keyword evidence="1" id="KW-0175">Coiled coil</keyword>
<reference evidence="3" key="1">
    <citation type="journal article" date="2022" name="Int. J. Mol. Sci.">
        <title>Draft Genome of Tanacetum Coccineum: Genomic Comparison of Closely Related Tanacetum-Family Plants.</title>
        <authorList>
            <person name="Yamashiro T."/>
            <person name="Shiraishi A."/>
            <person name="Nakayama K."/>
            <person name="Satake H."/>
        </authorList>
    </citation>
    <scope>NUCLEOTIDE SEQUENCE</scope>
</reference>
<dbReference type="EMBL" id="BQNB010011372">
    <property type="protein sequence ID" value="GJS89727.1"/>
    <property type="molecule type" value="Genomic_DNA"/>
</dbReference>
<protein>
    <submittedName>
        <fullName evidence="3">Uncharacterized protein</fullName>
    </submittedName>
</protein>
<gene>
    <name evidence="3" type="ORF">Tco_0772363</name>
</gene>
<evidence type="ECO:0000256" key="2">
    <source>
        <dbReference type="SAM" id="MobiDB-lite"/>
    </source>
</evidence>
<evidence type="ECO:0000313" key="3">
    <source>
        <dbReference type="EMBL" id="GJS89727.1"/>
    </source>
</evidence>
<feature type="compositionally biased region" description="Polar residues" evidence="2">
    <location>
        <begin position="243"/>
        <end position="266"/>
    </location>
</feature>
<evidence type="ECO:0000313" key="4">
    <source>
        <dbReference type="Proteomes" id="UP001151760"/>
    </source>
</evidence>
<accession>A0ABQ4ZLC0</accession>
<name>A0ABQ4ZLC0_9ASTR</name>
<sequence length="312" mass="36007">MLIPLAQDTVSNAFIFEEALKKEICEDLKYVQSLEKKVDEFETQKAKFLNEYDLLVQECLLNDIICTILRSFDDIDEYSEMACKYLEKVKECERFEMELSKSHKQKHDTSFAQLEKHCVNFEIALQNEKEKNLQDKTIANAEMRESWNKMKGRSVDTNFRKPSILGKPPLQTIRNQPVMRQPTAFKSERSQFSKTRFASQVVEKNALTKPVTPHSWPHEVKKKAQLQKDKDLNSKPCVITPARLTNTASGSKQKPRNTNQQTRNWLPSMSGRVTNKAVNIAKQPRNQTSFLKSKDLACPTCKKCIYTANHDA</sequence>
<proteinExistence type="predicted"/>
<feature type="coiled-coil region" evidence="1">
    <location>
        <begin position="31"/>
        <end position="58"/>
    </location>
</feature>
<feature type="region of interest" description="Disordered" evidence="2">
    <location>
        <begin position="204"/>
        <end position="266"/>
    </location>
</feature>
<evidence type="ECO:0000256" key="1">
    <source>
        <dbReference type="SAM" id="Coils"/>
    </source>
</evidence>
<dbReference type="Proteomes" id="UP001151760">
    <property type="component" value="Unassembled WGS sequence"/>
</dbReference>
<reference evidence="3" key="2">
    <citation type="submission" date="2022-01" db="EMBL/GenBank/DDBJ databases">
        <authorList>
            <person name="Yamashiro T."/>
            <person name="Shiraishi A."/>
            <person name="Satake H."/>
            <person name="Nakayama K."/>
        </authorList>
    </citation>
    <scope>NUCLEOTIDE SEQUENCE</scope>
</reference>